<evidence type="ECO:0000256" key="3">
    <source>
        <dbReference type="ARBA" id="ARBA00022691"/>
    </source>
</evidence>
<accession>A0ABQ5MVU1</accession>
<dbReference type="SUPFAM" id="SSF53335">
    <property type="entry name" value="S-adenosyl-L-methionine-dependent methyltransferases"/>
    <property type="match status" value="1"/>
</dbReference>
<dbReference type="PANTHER" id="PTHR10509:SF14">
    <property type="entry name" value="CAFFEOYL-COA O-METHYLTRANSFERASE 3-RELATED"/>
    <property type="match status" value="1"/>
</dbReference>
<dbReference type="Proteomes" id="UP001209654">
    <property type="component" value="Unassembled WGS sequence"/>
</dbReference>
<evidence type="ECO:0000256" key="2">
    <source>
        <dbReference type="ARBA" id="ARBA00022679"/>
    </source>
</evidence>
<dbReference type="PANTHER" id="PTHR10509">
    <property type="entry name" value="O-METHYLTRANSFERASE-RELATED"/>
    <property type="match status" value="1"/>
</dbReference>
<evidence type="ECO:0000313" key="5">
    <source>
        <dbReference type="Proteomes" id="UP001209654"/>
    </source>
</evidence>
<evidence type="ECO:0000256" key="1">
    <source>
        <dbReference type="ARBA" id="ARBA00022603"/>
    </source>
</evidence>
<name>A0ABQ5MVU1_9MICC</name>
<sequence>MSLTEDNWLAVDRFLTDTLVGEDAVLAAAKEASAEGGLPQIEVSAPQGKLLMLLAKLSGARKVLEIGTLGAYSTTWLARGLPEDGEIITCEFEPKHAEVAQKNLERAGLAAKVSIQVGAALDTLPRLAADGAGPFDLVFIDADKVNNANYVEWALKLTRPGSLIVLDNVVRGGGVLDSGQGNDDDAAAVRGTRAALELLGSDERLEATAVQTLGSKGWDGFALARVK</sequence>
<reference evidence="4 5" key="1">
    <citation type="journal article" date="2023" name="Int. J. Syst. Evol. Microbiol.">
        <title>Arthrobacter mangrovi sp. nov., an actinobacterium isolated from the rhizosphere of a mangrove.</title>
        <authorList>
            <person name="Hamada M."/>
            <person name="Saitou S."/>
            <person name="Enomoto N."/>
            <person name="Nanri K."/>
            <person name="Hidaka K."/>
            <person name="Miura T."/>
            <person name="Tamura T."/>
        </authorList>
    </citation>
    <scope>NUCLEOTIDE SEQUENCE [LARGE SCALE GENOMIC DNA]</scope>
    <source>
        <strain evidence="4 5">NBRC 112813</strain>
    </source>
</reference>
<dbReference type="Gene3D" id="3.40.50.150">
    <property type="entry name" value="Vaccinia Virus protein VP39"/>
    <property type="match status" value="1"/>
</dbReference>
<proteinExistence type="predicted"/>
<dbReference type="InterPro" id="IPR002935">
    <property type="entry name" value="SAM_O-MeTrfase"/>
</dbReference>
<comment type="caution">
    <text evidence="4">The sequence shown here is derived from an EMBL/GenBank/DDBJ whole genome shotgun (WGS) entry which is preliminary data.</text>
</comment>
<protein>
    <submittedName>
        <fullName evidence="4">O-methyltransferase</fullName>
    </submittedName>
</protein>
<gene>
    <name evidence="4" type="ORF">AHIS1636_25310</name>
</gene>
<dbReference type="EMBL" id="BRVS01000012">
    <property type="protein sequence ID" value="GLB68089.1"/>
    <property type="molecule type" value="Genomic_DNA"/>
</dbReference>
<keyword evidence="3" id="KW-0949">S-adenosyl-L-methionine</keyword>
<dbReference type="RefSeq" id="WP_264796188.1">
    <property type="nucleotide sequence ID" value="NZ_BRVS01000012.1"/>
</dbReference>
<keyword evidence="5" id="KW-1185">Reference proteome</keyword>
<dbReference type="PROSITE" id="PS51682">
    <property type="entry name" value="SAM_OMT_I"/>
    <property type="match status" value="1"/>
</dbReference>
<evidence type="ECO:0000313" key="4">
    <source>
        <dbReference type="EMBL" id="GLB68089.1"/>
    </source>
</evidence>
<keyword evidence="1" id="KW-0489">Methyltransferase</keyword>
<dbReference type="InterPro" id="IPR050362">
    <property type="entry name" value="Cation-dep_OMT"/>
</dbReference>
<organism evidence="4 5">
    <name type="scientific">Arthrobacter mangrovi</name>
    <dbReference type="NCBI Taxonomy" id="2966350"/>
    <lineage>
        <taxon>Bacteria</taxon>
        <taxon>Bacillati</taxon>
        <taxon>Actinomycetota</taxon>
        <taxon>Actinomycetes</taxon>
        <taxon>Micrococcales</taxon>
        <taxon>Micrococcaceae</taxon>
        <taxon>Arthrobacter</taxon>
    </lineage>
</organism>
<keyword evidence="2" id="KW-0808">Transferase</keyword>
<dbReference type="Pfam" id="PF01596">
    <property type="entry name" value="Methyltransf_3"/>
    <property type="match status" value="1"/>
</dbReference>
<dbReference type="InterPro" id="IPR029063">
    <property type="entry name" value="SAM-dependent_MTases_sf"/>
</dbReference>